<dbReference type="PROSITE" id="PS51257">
    <property type="entry name" value="PROKAR_LIPOPROTEIN"/>
    <property type="match status" value="1"/>
</dbReference>
<dbReference type="EMBL" id="JBBYHS010000013">
    <property type="protein sequence ID" value="MEL1254834.1"/>
    <property type="molecule type" value="Genomic_DNA"/>
</dbReference>
<comment type="caution">
    <text evidence="1">The sequence shown here is derived from an EMBL/GenBank/DDBJ whole genome shotgun (WGS) entry which is preliminary data.</text>
</comment>
<gene>
    <name evidence="1" type="ORF">AAEO57_13670</name>
</gene>
<evidence type="ECO:0000313" key="1">
    <source>
        <dbReference type="EMBL" id="MEL1254834.1"/>
    </source>
</evidence>
<name>A0ABU9IQV7_9FLAO</name>
<evidence type="ECO:0000313" key="2">
    <source>
        <dbReference type="Proteomes" id="UP001485226"/>
    </source>
</evidence>
<organism evidence="1 2">
    <name type="scientific">Flavobacterium calami</name>
    <dbReference type="NCBI Taxonomy" id="3139144"/>
    <lineage>
        <taxon>Bacteria</taxon>
        <taxon>Pseudomonadati</taxon>
        <taxon>Bacteroidota</taxon>
        <taxon>Flavobacteriia</taxon>
        <taxon>Flavobacteriales</taxon>
        <taxon>Flavobacteriaceae</taxon>
        <taxon>Flavobacterium</taxon>
    </lineage>
</organism>
<reference evidence="1 2" key="1">
    <citation type="submission" date="2024-04" db="EMBL/GenBank/DDBJ databases">
        <title>Flavobacterium sp. DGU38 16S ribosomal RNA gene Genome sequencing and assembly.</title>
        <authorList>
            <person name="Park S."/>
        </authorList>
    </citation>
    <scope>NUCLEOTIDE SEQUENCE [LARGE SCALE GENOMIC DNA]</scope>
    <source>
        <strain evidence="1 2">DGU38</strain>
    </source>
</reference>
<accession>A0ABU9IQV7</accession>
<sequence length="196" mass="23159">MKKIIFLIVTLLLISCKKNDTDETFSKVINKREFPIKNYSKIELISYYNRNYWDTKFKGEFPIHKVLVDKYKLTFDSTMIQGRVVLNKIQEKELLNLMISDSCSLDQIESACYNPRHMILFRDNKNRIIGYNEFCLECESSRVSDNLEDFQSYCYYDMSNLFKKFGITLFVENDDPKAIAKEEAFVEKNLAIKAIK</sequence>
<dbReference type="Proteomes" id="UP001485226">
    <property type="component" value="Unassembled WGS sequence"/>
</dbReference>
<protein>
    <recommendedName>
        <fullName evidence="3">Lipoprotein</fullName>
    </recommendedName>
</protein>
<proteinExistence type="predicted"/>
<keyword evidence="2" id="KW-1185">Reference proteome</keyword>
<evidence type="ECO:0008006" key="3">
    <source>
        <dbReference type="Google" id="ProtNLM"/>
    </source>
</evidence>
<dbReference type="RefSeq" id="WP_341693529.1">
    <property type="nucleotide sequence ID" value="NZ_JBBYHS010000013.1"/>
</dbReference>